<dbReference type="SUPFAM" id="SSF53448">
    <property type="entry name" value="Nucleotide-diphospho-sugar transferases"/>
    <property type="match status" value="1"/>
</dbReference>
<dbReference type="EMBL" id="CP038148">
    <property type="protein sequence ID" value="QBQ96388.1"/>
    <property type="molecule type" value="Genomic_DNA"/>
</dbReference>
<dbReference type="KEGG" id="ppai:E1956_03855"/>
<dbReference type="CDD" id="cd00761">
    <property type="entry name" value="Glyco_tranf_GTA_type"/>
    <property type="match status" value="1"/>
</dbReference>
<dbReference type="Pfam" id="PF00535">
    <property type="entry name" value="Glycos_transf_2"/>
    <property type="match status" value="1"/>
</dbReference>
<dbReference type="InterPro" id="IPR029044">
    <property type="entry name" value="Nucleotide-diphossugar_trans"/>
</dbReference>
<proteinExistence type="predicted"/>
<gene>
    <name evidence="2" type="ORF">E1956_03855</name>
</gene>
<evidence type="ECO:0000259" key="1">
    <source>
        <dbReference type="Pfam" id="PF00535"/>
    </source>
</evidence>
<dbReference type="PANTHER" id="PTHR22916:SF3">
    <property type="entry name" value="UDP-GLCNAC:BETAGAL BETA-1,3-N-ACETYLGLUCOSAMINYLTRANSFERASE-LIKE PROTEIN 1"/>
    <property type="match status" value="1"/>
</dbReference>
<organism evidence="2 3">
    <name type="scientific">Paraburkholderia pallida</name>
    <dbReference type="NCBI Taxonomy" id="2547399"/>
    <lineage>
        <taxon>Bacteria</taxon>
        <taxon>Pseudomonadati</taxon>
        <taxon>Pseudomonadota</taxon>
        <taxon>Betaproteobacteria</taxon>
        <taxon>Burkholderiales</taxon>
        <taxon>Burkholderiaceae</taxon>
        <taxon>Paraburkholderia</taxon>
    </lineage>
</organism>
<dbReference type="Gene3D" id="3.90.550.10">
    <property type="entry name" value="Spore Coat Polysaccharide Biosynthesis Protein SpsA, Chain A"/>
    <property type="match status" value="1"/>
</dbReference>
<protein>
    <submittedName>
        <fullName evidence="2">Glycosyltransferase</fullName>
    </submittedName>
</protein>
<dbReference type="Proteomes" id="UP000295727">
    <property type="component" value="Chromosome 1"/>
</dbReference>
<keyword evidence="3" id="KW-1185">Reference proteome</keyword>
<feature type="domain" description="Glycosyltransferase 2-like" evidence="1">
    <location>
        <begin position="15"/>
        <end position="124"/>
    </location>
</feature>
<reference evidence="2 3" key="1">
    <citation type="submission" date="2019-03" db="EMBL/GenBank/DDBJ databases">
        <title>Paraburkholderia sp. 7MH5, isolated from subtropical forest soil.</title>
        <authorList>
            <person name="Gao Z.-H."/>
            <person name="Qiu L.-H."/>
        </authorList>
    </citation>
    <scope>NUCLEOTIDE SEQUENCE [LARGE SCALE GENOMIC DNA]</scope>
    <source>
        <strain evidence="2 3">7MH5</strain>
    </source>
</reference>
<keyword evidence="2" id="KW-0808">Transferase</keyword>
<dbReference type="OrthoDB" id="215285at2"/>
<dbReference type="PANTHER" id="PTHR22916">
    <property type="entry name" value="GLYCOSYLTRANSFERASE"/>
    <property type="match status" value="1"/>
</dbReference>
<dbReference type="RefSeq" id="WP_134747504.1">
    <property type="nucleotide sequence ID" value="NZ_CP038148.1"/>
</dbReference>
<dbReference type="AlphaFoldDB" id="A0A4P7CL39"/>
<evidence type="ECO:0000313" key="3">
    <source>
        <dbReference type="Proteomes" id="UP000295727"/>
    </source>
</evidence>
<evidence type="ECO:0000313" key="2">
    <source>
        <dbReference type="EMBL" id="QBQ96388.1"/>
    </source>
</evidence>
<dbReference type="InterPro" id="IPR001173">
    <property type="entry name" value="Glyco_trans_2-like"/>
</dbReference>
<dbReference type="GO" id="GO:0016758">
    <property type="term" value="F:hexosyltransferase activity"/>
    <property type="evidence" value="ECO:0007669"/>
    <property type="project" value="UniProtKB-ARBA"/>
</dbReference>
<name>A0A4P7CL39_9BURK</name>
<accession>A0A4P7CL39</accession>
<sequence>MTTSPIARTDAPVVSVITPTWEREAMLQHAYRSFAHQDLPACEWIVIDDSERPSAFMQGLDDARVVYRHLPQRMSAGAKRNLAVALARAEIIAHFDDGEYYAPSYLRTMCAQLTQQRADFVKLSAFFLYSRVYGQFAWWDLLRKSGLHFHWSAQPMTALNFPADHKAFANNHSGYGFSYVYTKRLWAAGPFESCSLNEDGKFLQVALERGANLAHFPDDVGLCLHVLHGCNTSASFPQYLLPEALVTRHFPQFAQFGATLRAAPPERQA</sequence>